<dbReference type="NCBIfam" id="TIGR02444">
    <property type="entry name" value="TIGR02444 family protein"/>
    <property type="match status" value="1"/>
</dbReference>
<dbReference type="EMBL" id="MBFE02000003">
    <property type="protein sequence ID" value="MUO41258.1"/>
    <property type="molecule type" value="Genomic_DNA"/>
</dbReference>
<evidence type="ECO:0000313" key="2">
    <source>
        <dbReference type="EMBL" id="MUP08863.1"/>
    </source>
</evidence>
<sequence>MPVTTRMMNRYQHEVALMETADDFANNAWTAMCNLYRAPNVAQFCIRLQDGYGIDVPLLLLLFYADQQGIGTDIQDLNAFLTDATSWREDVVKPLRTIRQGMKGRYTEHDEVQLRETVKALELRAEQVHVSRLARSFMSHAKPTDESQATETYLESCGVPEGQRGAALLFFQAAAHGAHIQNHDQGRRLL</sequence>
<accession>A0ABD6H288</accession>
<dbReference type="Pfam" id="PF09523">
    <property type="entry name" value="DUF2390"/>
    <property type="match status" value="1"/>
</dbReference>
<proteinExistence type="predicted"/>
<gene>
    <name evidence="2" type="ORF">BBK91_003105</name>
    <name evidence="1" type="ORF">BBL17_005580</name>
</gene>
<reference evidence="3 4" key="1">
    <citation type="submission" date="2019-11" db="EMBL/GenBank/DDBJ databases">
        <title>Whole-genome sequencing of Allorhizobium vitis.</title>
        <authorList>
            <person name="Gan H.M."/>
            <person name="Savka M.A."/>
        </authorList>
    </citation>
    <scope>NUCLEOTIDE SEQUENCE [LARGE SCALE GENOMIC DNA]</scope>
    <source>
        <strain evidence="2 4">RF2/1</strain>
        <strain evidence="1 3">T1/7</strain>
    </source>
</reference>
<dbReference type="EMBL" id="MBFA02000002">
    <property type="protein sequence ID" value="MUP08863.1"/>
    <property type="molecule type" value="Genomic_DNA"/>
</dbReference>
<keyword evidence="3" id="KW-1185">Reference proteome</keyword>
<evidence type="ECO:0000313" key="4">
    <source>
        <dbReference type="Proteomes" id="UP000179536"/>
    </source>
</evidence>
<protein>
    <submittedName>
        <fullName evidence="2">TIGR02444 family protein</fullName>
    </submittedName>
</protein>
<evidence type="ECO:0000313" key="3">
    <source>
        <dbReference type="Proteomes" id="UP000179454"/>
    </source>
</evidence>
<dbReference type="InterPro" id="IPR012659">
    <property type="entry name" value="CHP02444"/>
</dbReference>
<comment type="caution">
    <text evidence="2">The sequence shown here is derived from an EMBL/GenBank/DDBJ whole genome shotgun (WGS) entry which is preliminary data.</text>
</comment>
<dbReference type="Proteomes" id="UP000179454">
    <property type="component" value="Unassembled WGS sequence"/>
</dbReference>
<organism evidence="2 4">
    <name type="scientific">Agrobacterium vitis</name>
    <name type="common">Rhizobium vitis</name>
    <dbReference type="NCBI Taxonomy" id="373"/>
    <lineage>
        <taxon>Bacteria</taxon>
        <taxon>Pseudomonadati</taxon>
        <taxon>Pseudomonadota</taxon>
        <taxon>Alphaproteobacteria</taxon>
        <taxon>Hyphomicrobiales</taxon>
        <taxon>Rhizobiaceae</taxon>
        <taxon>Rhizobium/Agrobacterium group</taxon>
        <taxon>Agrobacterium</taxon>
    </lineage>
</organism>
<evidence type="ECO:0000313" key="1">
    <source>
        <dbReference type="EMBL" id="MUO41258.1"/>
    </source>
</evidence>
<dbReference type="Proteomes" id="UP000179536">
    <property type="component" value="Unassembled WGS sequence"/>
</dbReference>
<dbReference type="AlphaFoldDB" id="A0ABD6H288"/>
<name>A0ABD6H288_AGRVI</name>